<evidence type="ECO:0000259" key="2">
    <source>
        <dbReference type="SMART" id="SM00245"/>
    </source>
</evidence>
<dbReference type="SUPFAM" id="SSF52096">
    <property type="entry name" value="ClpP/crotonase"/>
    <property type="match status" value="1"/>
</dbReference>
<feature type="chain" id="PRO_5045834234" evidence="1">
    <location>
        <begin position="20"/>
        <end position="579"/>
    </location>
</feature>
<dbReference type="Proteomes" id="UP000628669">
    <property type="component" value="Unassembled WGS sequence"/>
</dbReference>
<dbReference type="InterPro" id="IPR005151">
    <property type="entry name" value="Tail-specific_protease"/>
</dbReference>
<dbReference type="RefSeq" id="WP_200245586.1">
    <property type="nucleotide sequence ID" value="NZ_JAENHK010000010.1"/>
</dbReference>
<reference evidence="4" key="1">
    <citation type="submission" date="2021-01" db="EMBL/GenBank/DDBJ databases">
        <title>Genome public.</title>
        <authorList>
            <person name="Liu C."/>
            <person name="Sun Q."/>
        </authorList>
    </citation>
    <scope>NUCLEOTIDE SEQUENCE [LARGE SCALE GENOMIC DNA]</scope>
    <source>
        <strain evidence="4">YIM B02567</strain>
    </source>
</reference>
<dbReference type="Gene3D" id="3.30.750.44">
    <property type="match status" value="1"/>
</dbReference>
<dbReference type="PANTHER" id="PTHR32060">
    <property type="entry name" value="TAIL-SPECIFIC PROTEASE"/>
    <property type="match status" value="1"/>
</dbReference>
<dbReference type="InterPro" id="IPR029045">
    <property type="entry name" value="ClpP/crotonase-like_dom_sf"/>
</dbReference>
<feature type="domain" description="Tail specific protease" evidence="2">
    <location>
        <begin position="340"/>
        <end position="555"/>
    </location>
</feature>
<keyword evidence="4" id="KW-1185">Reference proteome</keyword>
<dbReference type="CDD" id="cd07562">
    <property type="entry name" value="Peptidase_S41_TRI"/>
    <property type="match status" value="1"/>
</dbReference>
<comment type="caution">
    <text evidence="3">The sequence shown here is derived from an EMBL/GenBank/DDBJ whole genome shotgun (WGS) entry which is preliminary data.</text>
</comment>
<keyword evidence="1" id="KW-0732">Signal</keyword>
<protein>
    <submittedName>
        <fullName evidence="3">Peptidase S41</fullName>
    </submittedName>
</protein>
<dbReference type="InterPro" id="IPR036034">
    <property type="entry name" value="PDZ_sf"/>
</dbReference>
<evidence type="ECO:0000313" key="3">
    <source>
        <dbReference type="EMBL" id="MBK1896167.1"/>
    </source>
</evidence>
<dbReference type="SMART" id="SM00245">
    <property type="entry name" value="TSPc"/>
    <property type="match status" value="1"/>
</dbReference>
<dbReference type="Pfam" id="PF03572">
    <property type="entry name" value="Peptidase_S41"/>
    <property type="match status" value="1"/>
</dbReference>
<gene>
    <name evidence="3" type="ORF">JHL15_10420</name>
</gene>
<evidence type="ECO:0000256" key="1">
    <source>
        <dbReference type="SAM" id="SignalP"/>
    </source>
</evidence>
<dbReference type="Gene3D" id="3.90.226.10">
    <property type="entry name" value="2-enoyl-CoA Hydratase, Chain A, domain 1"/>
    <property type="match status" value="1"/>
</dbReference>
<dbReference type="Gene3D" id="2.30.42.10">
    <property type="match status" value="1"/>
</dbReference>
<evidence type="ECO:0000313" key="4">
    <source>
        <dbReference type="Proteomes" id="UP000628669"/>
    </source>
</evidence>
<dbReference type="PANTHER" id="PTHR32060:SF30">
    <property type="entry name" value="CARBOXY-TERMINAL PROCESSING PROTEASE CTPA"/>
    <property type="match status" value="1"/>
</dbReference>
<dbReference type="EMBL" id="JAENHK010000010">
    <property type="protein sequence ID" value="MBK1896167.1"/>
    <property type="molecule type" value="Genomic_DNA"/>
</dbReference>
<proteinExistence type="predicted"/>
<feature type="signal peptide" evidence="1">
    <location>
        <begin position="1"/>
        <end position="19"/>
    </location>
</feature>
<sequence>MKNYFLTLLMVLSGVFSFAQTSQGTNISKDQTFDKGSSVSIQNLSDTQIRDLAVLGKVWGFLKYYHPKASSGTLNWDYELFKVMPKVLSAKNESERNKILLTWTTSLGDFPKRASITENEEVRYRPDFKWINKSLGNELSAKLMNISQAERKAENYYVKIYSEDMPIPFFQNEAAYAQFKYPDVGFRLLGLYRYWNMIEYFYPYKNTLDKNWDTTLEELIPKFVNADNEMNYKLALASMIAEIKDSHAVLTAWSEAPLYESLGKMRPAVDLVFVGDKPVVFESLEEKKGNKTELLRGDEIISINQKPVGAILKERLPYASASNDPTRLSRIAVSLLRTNDPQVDIEVKRSGVTKMIKVKTLPLMESILKEDNGEPAFKMLKDNIAYIHPGRLDVKKLDSLMQTAVKAKAIVIDMRTYPKENMFLMKMGEYLLEKPKDFCRMTKGNASTPGQFSYLSNEYMSNIKIGKDNSDYYKGKLIVLCNENTQSFAEMTLMAFRAGPNTTIIGSQTAGADGNVTAPISLPGNVRTIFTGIGMYNLDGTETQRIGIVPDIEVKPTIQGIQENRDEVLERAIRFANGA</sequence>
<accession>A0ABS1FUS9</accession>
<organism evidence="3 4">
    <name type="scientific">Chryseobacterium paridis</name>
    <dbReference type="NCBI Taxonomy" id="2800328"/>
    <lineage>
        <taxon>Bacteria</taxon>
        <taxon>Pseudomonadati</taxon>
        <taxon>Bacteroidota</taxon>
        <taxon>Flavobacteriia</taxon>
        <taxon>Flavobacteriales</taxon>
        <taxon>Weeksellaceae</taxon>
        <taxon>Chryseobacterium group</taxon>
        <taxon>Chryseobacterium</taxon>
    </lineage>
</organism>
<name>A0ABS1FUS9_9FLAO</name>